<proteinExistence type="predicted"/>
<organism evidence="9">
    <name type="scientific">Anthurium amnicola</name>
    <dbReference type="NCBI Taxonomy" id="1678845"/>
    <lineage>
        <taxon>Eukaryota</taxon>
        <taxon>Viridiplantae</taxon>
        <taxon>Streptophyta</taxon>
        <taxon>Embryophyta</taxon>
        <taxon>Tracheophyta</taxon>
        <taxon>Spermatophyta</taxon>
        <taxon>Magnoliopsida</taxon>
        <taxon>Liliopsida</taxon>
        <taxon>Araceae</taxon>
        <taxon>Pothoideae</taxon>
        <taxon>Potheae</taxon>
        <taxon>Anthurium</taxon>
    </lineage>
</organism>
<dbReference type="PRINTS" id="PR00302">
    <property type="entry name" value="LUPUSLA"/>
</dbReference>
<dbReference type="PANTHER" id="PTHR22792">
    <property type="entry name" value="LUPUS LA PROTEIN-RELATED"/>
    <property type="match status" value="1"/>
</dbReference>
<evidence type="ECO:0000256" key="6">
    <source>
        <dbReference type="SAM" id="MobiDB-lite"/>
    </source>
</evidence>
<keyword evidence="4" id="KW-0539">Nucleus</keyword>
<dbReference type="InterPro" id="IPR012677">
    <property type="entry name" value="Nucleotide-bd_a/b_plait_sf"/>
</dbReference>
<dbReference type="InterPro" id="IPR036388">
    <property type="entry name" value="WH-like_DNA-bd_sf"/>
</dbReference>
<dbReference type="CDD" id="cd08033">
    <property type="entry name" value="LARP_6"/>
    <property type="match status" value="1"/>
</dbReference>
<feature type="region of interest" description="Disordered" evidence="6">
    <location>
        <begin position="369"/>
        <end position="443"/>
    </location>
</feature>
<feature type="compositionally biased region" description="Basic residues" evidence="6">
    <location>
        <begin position="379"/>
        <end position="389"/>
    </location>
</feature>
<evidence type="ECO:0000256" key="4">
    <source>
        <dbReference type="ARBA" id="ARBA00023242"/>
    </source>
</evidence>
<dbReference type="SUPFAM" id="SSF54928">
    <property type="entry name" value="RNA-binding domain, RBD"/>
    <property type="match status" value="1"/>
</dbReference>
<dbReference type="Pfam" id="PF00076">
    <property type="entry name" value="RRM_1"/>
    <property type="match status" value="1"/>
</dbReference>
<sequence>MEGGGEGPGACSPPPPPPTAPSSSPPPLPLESQVEALGEAAPPLLPTSPMEGETAEAATGSPDGGGSVEPPVHLPSQGAELGEAPGTRDGRGPEEEGASLLPLLLDEEAAKEATTGTPDGGGSQAEAATTPVLADDLREKIVRQVEYYFSDENLPIDKFLLKYVKKNIEGFVPISVIASFRRMRKLVQHDMLVEAALRTSSQLVVSLDGKKVKRLHALPATEVEDTKPRTVLVENLPEDCSQDSIHKIFGRIGNIRSISFHDPDIKEGSGINKQYMLISRKVHALIEYETTEAADNAVITLNDETNWKSGMRVELLLRRMEKFGIVLRGHKGASKKDPDMHAVEAAGDEHNVEHLDYHDETAGEEGVKYLSGGKIGQKVQKKRRGKSGQRHAGNGHGHGRVPSGSSIEAPSKLPTGPRMPDGTRGFTMGRGKSLTLPTQQQLE</sequence>
<dbReference type="AlphaFoldDB" id="A0A1D1Z3U7"/>
<dbReference type="SUPFAM" id="SSF46785">
    <property type="entry name" value="Winged helix' DNA-binding domain"/>
    <property type="match status" value="1"/>
</dbReference>
<accession>A0A1D1Z3U7</accession>
<protein>
    <submittedName>
        <fullName evidence="9">La-related protein 7</fullName>
    </submittedName>
</protein>
<dbReference type="InterPro" id="IPR000504">
    <property type="entry name" value="RRM_dom"/>
</dbReference>
<reference evidence="9" key="1">
    <citation type="submission" date="2015-07" db="EMBL/GenBank/DDBJ databases">
        <title>Transcriptome Assembly of Anthurium amnicola.</title>
        <authorList>
            <person name="Suzuki J."/>
        </authorList>
    </citation>
    <scope>NUCLEOTIDE SEQUENCE</scope>
</reference>
<dbReference type="GO" id="GO:0003729">
    <property type="term" value="F:mRNA binding"/>
    <property type="evidence" value="ECO:0007669"/>
    <property type="project" value="TreeGrafter"/>
</dbReference>
<dbReference type="SMART" id="SM00360">
    <property type="entry name" value="RRM"/>
    <property type="match status" value="1"/>
</dbReference>
<name>A0A1D1Z3U7_9ARAE</name>
<evidence type="ECO:0000259" key="8">
    <source>
        <dbReference type="PROSITE" id="PS50961"/>
    </source>
</evidence>
<evidence type="ECO:0000313" key="9">
    <source>
        <dbReference type="EMBL" id="JAT61529.1"/>
    </source>
</evidence>
<dbReference type="PROSITE" id="PS50102">
    <property type="entry name" value="RRM"/>
    <property type="match status" value="1"/>
</dbReference>
<dbReference type="FunFam" id="1.10.10.10:FF:000158">
    <property type="entry name" value="La ribonucleoprotein domain family member 7"/>
    <property type="match status" value="1"/>
</dbReference>
<dbReference type="InterPro" id="IPR035979">
    <property type="entry name" value="RBD_domain_sf"/>
</dbReference>
<dbReference type="InterPro" id="IPR006630">
    <property type="entry name" value="La_HTH"/>
</dbReference>
<dbReference type="SMART" id="SM00715">
    <property type="entry name" value="LA"/>
    <property type="match status" value="1"/>
</dbReference>
<dbReference type="Gene3D" id="1.10.10.10">
    <property type="entry name" value="Winged helix-like DNA-binding domain superfamily/Winged helix DNA-binding domain"/>
    <property type="match status" value="1"/>
</dbReference>
<comment type="subcellular location">
    <subcellularLocation>
        <location evidence="2">Nucleus</location>
    </subcellularLocation>
</comment>
<dbReference type="Gene3D" id="3.30.70.330">
    <property type="match status" value="1"/>
</dbReference>
<feature type="region of interest" description="Disordered" evidence="6">
    <location>
        <begin position="111"/>
        <end position="131"/>
    </location>
</feature>
<evidence type="ECO:0000256" key="1">
    <source>
        <dbReference type="ARBA" id="ARBA00002339"/>
    </source>
</evidence>
<feature type="region of interest" description="Disordered" evidence="6">
    <location>
        <begin position="1"/>
        <end position="96"/>
    </location>
</feature>
<keyword evidence="3 5" id="KW-0694">RNA-binding</keyword>
<dbReference type="GO" id="GO:0006396">
    <property type="term" value="P:RNA processing"/>
    <property type="evidence" value="ECO:0007669"/>
    <property type="project" value="InterPro"/>
</dbReference>
<dbReference type="GO" id="GO:0005634">
    <property type="term" value="C:nucleus"/>
    <property type="evidence" value="ECO:0007669"/>
    <property type="project" value="UniProtKB-SubCell"/>
</dbReference>
<dbReference type="GO" id="GO:1990904">
    <property type="term" value="C:ribonucleoprotein complex"/>
    <property type="evidence" value="ECO:0007669"/>
    <property type="project" value="InterPro"/>
</dbReference>
<comment type="function">
    <text evidence="1">Transcriptional regulator.</text>
</comment>
<dbReference type="InterPro" id="IPR002344">
    <property type="entry name" value="Lupus_La"/>
</dbReference>
<dbReference type="EMBL" id="GDJX01006407">
    <property type="protein sequence ID" value="JAT61529.1"/>
    <property type="molecule type" value="Transcribed_RNA"/>
</dbReference>
<feature type="domain" description="RRM" evidence="7">
    <location>
        <begin position="229"/>
        <end position="320"/>
    </location>
</feature>
<evidence type="ECO:0000259" key="7">
    <source>
        <dbReference type="PROSITE" id="PS50102"/>
    </source>
</evidence>
<dbReference type="InterPro" id="IPR036390">
    <property type="entry name" value="WH_DNA-bd_sf"/>
</dbReference>
<evidence type="ECO:0000256" key="2">
    <source>
        <dbReference type="ARBA" id="ARBA00004123"/>
    </source>
</evidence>
<evidence type="ECO:0000256" key="3">
    <source>
        <dbReference type="ARBA" id="ARBA00022884"/>
    </source>
</evidence>
<dbReference type="PANTHER" id="PTHR22792:SF159">
    <property type="entry name" value="LA-RELATED PROTEIN 1B-RELATED"/>
    <property type="match status" value="1"/>
</dbReference>
<dbReference type="Pfam" id="PF05383">
    <property type="entry name" value="La"/>
    <property type="match status" value="1"/>
</dbReference>
<dbReference type="InterPro" id="IPR045180">
    <property type="entry name" value="La_dom_prot"/>
</dbReference>
<evidence type="ECO:0000256" key="5">
    <source>
        <dbReference type="PROSITE-ProRule" id="PRU00332"/>
    </source>
</evidence>
<feature type="domain" description="HTH La-type RNA-binding" evidence="8">
    <location>
        <begin position="131"/>
        <end position="222"/>
    </location>
</feature>
<feature type="compositionally biased region" description="Pro residues" evidence="6">
    <location>
        <begin position="11"/>
        <end position="29"/>
    </location>
</feature>
<dbReference type="PROSITE" id="PS50961">
    <property type="entry name" value="HTH_LA"/>
    <property type="match status" value="1"/>
</dbReference>
<gene>
    <name evidence="9" type="primary">Larp7_0</name>
    <name evidence="9" type="ORF">g.42776</name>
</gene>